<accession>A0ACC0U3U4</accession>
<keyword evidence="2" id="KW-1185">Reference proteome</keyword>
<sequence length="974" mass="106650">MTHVLPPHPQLDIRSSEAQNPIQQMDQQPHIDTQQPQQPQPPQTPAPQSRKRKKAENGEPSTPAEPRRLRRSHEACARCRSKKIKCDSKHPRCTACATAGTPCHQEDRHRQTLTLRGHTEHLEHKLAQCDALLKRRIPGFDMDNLEEVLVREGVEVESNAPPPVSASFQFASGPPSGGSPPKGYPYVPPGPHMLPPGYPPMPYYPGPGGAPYPPPPHMQPPPGYNPHLHPMFQHPPPPHPSQPIPPAQPIPRPLSSAGVVQDIKGGDPGSHDMSNPRALAKSFGVAPDIVQDLRLGPQPLDREDIAVGSHGLISGRDTIAAEAAFQHDVNKWVFIPMGRNTIMSSPNAANSAPAFSVFLPKDRELVQYITRLLRHEFEESLAQLYAGEAQQHDPGFLCCVYLVLALGTLSELNHRACGLDRESRSKSGAGSPPLTNVNVKSLMPPEWPEHEAFFQRALAVKPELRVTISSLQALILLHWYLYTERQGRTLWRLVGSMVRLGIELGLNHDPTSQTIFDDSECHLRIRLWGIVLVQDRGTSLLLGRPLAISPNDTNTQHPVRPKSGRPDLSEHFLLSHPIAEIQADIIISLYSPHGQSADSTVRHATRIVKSMVEFRRQLPERYKPYFGGTADWSLEEKTKLVQDITEDEGLTLLKLGIARILLLRALFSNKELEFAQRHKALLDAIVVSHNIIVVHNQLLRFPDISFFVSPIPLHIAAMVILFGHMSRCDSLTRQVALEDVWMALDMLPSFRWRWERKEMNGSHPLIATLAEKVLGVNLRQAGPSSHPVLMPERDWDLEVTSSPVVAHTTASTPSLSNATYAHGTSGTPSFPGSPPIGPAIPSSSRTHLPGAGNGSPNGPVETKLAEVPVNLFYPFYPDGPQMQVRNAGAMTSSGGAAAAVASTTPTGANGSGSGGDYTQLLAQAAATHQPAGQWGASGQESYMLEEKDVGMPIPGAMGIWMPDQRAMRGYMMAP</sequence>
<proteinExistence type="predicted"/>
<reference evidence="1" key="1">
    <citation type="submission" date="2021-03" db="EMBL/GenBank/DDBJ databases">
        <title>Evolutionary priming and transition to the ectomycorrhizal habit in an iconic lineage of mushroom-forming fungi: is preadaptation a requirement?</title>
        <authorList>
            <consortium name="DOE Joint Genome Institute"/>
            <person name="Looney B.P."/>
            <person name="Miyauchi S."/>
            <person name="Morin E."/>
            <person name="Drula E."/>
            <person name="Courty P.E."/>
            <person name="Chicoki N."/>
            <person name="Fauchery L."/>
            <person name="Kohler A."/>
            <person name="Kuo A."/>
            <person name="LaButti K."/>
            <person name="Pangilinan J."/>
            <person name="Lipzen A."/>
            <person name="Riley R."/>
            <person name="Andreopoulos W."/>
            <person name="He G."/>
            <person name="Johnson J."/>
            <person name="Barry K.W."/>
            <person name="Grigoriev I.V."/>
            <person name="Nagy L."/>
            <person name="Hibbett D."/>
            <person name="Henrissat B."/>
            <person name="Matheny P.B."/>
            <person name="Labbe J."/>
            <person name="Martin A.F."/>
        </authorList>
    </citation>
    <scope>NUCLEOTIDE SEQUENCE</scope>
    <source>
        <strain evidence="1">BPL698</strain>
    </source>
</reference>
<protein>
    <submittedName>
        <fullName evidence="1">Uncharacterized protein</fullName>
    </submittedName>
</protein>
<organism evidence="1 2">
    <name type="scientific">Russula earlei</name>
    <dbReference type="NCBI Taxonomy" id="71964"/>
    <lineage>
        <taxon>Eukaryota</taxon>
        <taxon>Fungi</taxon>
        <taxon>Dikarya</taxon>
        <taxon>Basidiomycota</taxon>
        <taxon>Agaricomycotina</taxon>
        <taxon>Agaricomycetes</taxon>
        <taxon>Russulales</taxon>
        <taxon>Russulaceae</taxon>
        <taxon>Russula</taxon>
    </lineage>
</organism>
<dbReference type="Proteomes" id="UP001207468">
    <property type="component" value="Unassembled WGS sequence"/>
</dbReference>
<gene>
    <name evidence="1" type="ORF">F5148DRAFT_1150499</name>
</gene>
<comment type="caution">
    <text evidence="1">The sequence shown here is derived from an EMBL/GenBank/DDBJ whole genome shotgun (WGS) entry which is preliminary data.</text>
</comment>
<evidence type="ECO:0000313" key="2">
    <source>
        <dbReference type="Proteomes" id="UP001207468"/>
    </source>
</evidence>
<name>A0ACC0U3U4_9AGAM</name>
<evidence type="ECO:0000313" key="1">
    <source>
        <dbReference type="EMBL" id="KAI9462133.1"/>
    </source>
</evidence>
<dbReference type="EMBL" id="JAGFNK010000170">
    <property type="protein sequence ID" value="KAI9462133.1"/>
    <property type="molecule type" value="Genomic_DNA"/>
</dbReference>